<evidence type="ECO:0000259" key="6">
    <source>
        <dbReference type="Pfam" id="PF01526"/>
    </source>
</evidence>
<evidence type="ECO:0000256" key="2">
    <source>
        <dbReference type="ARBA" id="ARBA00022578"/>
    </source>
</evidence>
<feature type="domain" description="DUF4158" evidence="7">
    <location>
        <begin position="10"/>
        <end position="174"/>
    </location>
</feature>
<dbReference type="EMBL" id="JACEZS010000001">
    <property type="protein sequence ID" value="MBA5604289.1"/>
    <property type="molecule type" value="Genomic_DNA"/>
</dbReference>
<sequence>MATDTRRLTILSTEEIAALYDLPKFHDDDRQLYFDFSAVERDTVERVHTSSAAVQLALQMAYFKAKRRFFVFEPNSVADDVAYVVKRHFANKKICTLKALSKPTRLDQQKVILQLFDYRLADQTIKEELEQKAQRFAMLSTQPIYIMREVLQYLESQRVVIPGYSYLQDMVGRAVTSERNRITGLLDAALTPSAREPLDALLEADETMYRISALKREAKDFSYKELRQEVERRHFFQPLHDTARTFLATAGLSAESGKYYASLVKFYTVYSLRRMATKTTRLYLLCFAYHRFRQINDNLIDAFIHLVHQYEKLGKRAADEAMHKAMEDAATHLQAAGQVLNLFTDTTISEDVPFSAVKVQAFHLLEPEQFPIVANYLRNIAFDKVGFEWAYYTTLSHQFKRNLRHLFCELEFAGRVEDAPLLSAVLVLQDLLRNGKSPRQVKPSLFPIEVIPKSLQRYLFVNAEKDGADQLADGDKVLDVDRYEFLLYRLLRNALEAGNLFVKDSVEYRRFEDDLISDERWENKTQVLQEIGAQILIDPIEDTLAEMKADLEAKIEAVNQRIADAVNQHIKITGRGEKRRWQLLYPSEDEPVNSPFFGKLPGVGVADLLWFVHQHTGFLKCFSHVLDRYVKHDPDPRELLACIVAMGTNMGIGKMAEVSGLNYASLLNTARNFLRQETLHVANDAISNAIAVLPAFHLYDIRDDVHSSSDGQRIETQIDTVNARHSPKYFGLQKGVSAYTLVANHVPINAKIIGTHEHESHYVFDLLYNNTSDIKPELHSTDTHGTNQVNFWTLHVFGYQFAPRYRDLHKKMEKLVGFQNPGEYGELLIKPSRKVPEDLIIAEWPNIQRIMASLAQKDVTQATVIRKLSSYTRQNQTKKALWELDNIRRTLYILDFIDDASLRQSVQKALNRGEAYHRFRKSVSYVNNGKFRVKTEAEQNIWNECSRLIANAIIYYNTALLSKVYEQKRAAGDMEAIRALSGVSPVAWRHVNLIGRFEFTAEAPQLDIDALAARYAEPGYWDHAFEEGEDGSLA</sequence>
<organism evidence="8 9">
    <name type="scientific">Rugamonas fusca</name>
    <dbReference type="NCBI Taxonomy" id="2758568"/>
    <lineage>
        <taxon>Bacteria</taxon>
        <taxon>Pseudomonadati</taxon>
        <taxon>Pseudomonadota</taxon>
        <taxon>Betaproteobacteria</taxon>
        <taxon>Burkholderiales</taxon>
        <taxon>Oxalobacteraceae</taxon>
        <taxon>Telluria group</taxon>
        <taxon>Rugamonas</taxon>
    </lineage>
</organism>
<name>A0A7W2EE88_9BURK</name>
<evidence type="ECO:0000256" key="4">
    <source>
        <dbReference type="ARBA" id="ARBA00023172"/>
    </source>
</evidence>
<dbReference type="InterPro" id="IPR002513">
    <property type="entry name" value="Tn3_Tnp_DDE_dom"/>
</dbReference>
<evidence type="ECO:0000259" key="7">
    <source>
        <dbReference type="Pfam" id="PF13700"/>
    </source>
</evidence>
<evidence type="ECO:0000256" key="5">
    <source>
        <dbReference type="SAM" id="Coils"/>
    </source>
</evidence>
<keyword evidence="3" id="KW-0238">DNA-binding</keyword>
<dbReference type="RefSeq" id="WP_182213725.1">
    <property type="nucleotide sequence ID" value="NZ_JACEZS010000001.1"/>
</dbReference>
<dbReference type="GO" id="GO:0006313">
    <property type="term" value="P:DNA transposition"/>
    <property type="evidence" value="ECO:0007669"/>
    <property type="project" value="InterPro"/>
</dbReference>
<evidence type="ECO:0000313" key="8">
    <source>
        <dbReference type="EMBL" id="MBA5604289.1"/>
    </source>
</evidence>
<accession>A0A7W2EE88</accession>
<dbReference type="Proteomes" id="UP000566711">
    <property type="component" value="Unassembled WGS sequence"/>
</dbReference>
<dbReference type="GO" id="GO:0004803">
    <property type="term" value="F:transposase activity"/>
    <property type="evidence" value="ECO:0007669"/>
    <property type="project" value="InterPro"/>
</dbReference>
<comment type="similarity">
    <text evidence="1">Belongs to the transposase 7 family.</text>
</comment>
<evidence type="ECO:0000256" key="3">
    <source>
        <dbReference type="ARBA" id="ARBA00023125"/>
    </source>
</evidence>
<protein>
    <submittedName>
        <fullName evidence="8">Tn3 family transposase</fullName>
    </submittedName>
</protein>
<keyword evidence="5" id="KW-0175">Coiled coil</keyword>
<dbReference type="Pfam" id="PF13700">
    <property type="entry name" value="DUF4158"/>
    <property type="match status" value="1"/>
</dbReference>
<feature type="domain" description="Tn3 transposase DDE" evidence="6">
    <location>
        <begin position="607"/>
        <end position="997"/>
    </location>
</feature>
<proteinExistence type="inferred from homology"/>
<reference evidence="8 9" key="1">
    <citation type="submission" date="2020-07" db="EMBL/GenBank/DDBJ databases">
        <title>Novel species isolated from subtropical streams in China.</title>
        <authorList>
            <person name="Lu H."/>
        </authorList>
    </citation>
    <scope>NUCLEOTIDE SEQUENCE [LARGE SCALE GENOMIC DNA]</scope>
    <source>
        <strain evidence="8 9">FT3S</strain>
    </source>
</reference>
<dbReference type="GO" id="GO:0003677">
    <property type="term" value="F:DNA binding"/>
    <property type="evidence" value="ECO:0007669"/>
    <property type="project" value="UniProtKB-KW"/>
</dbReference>
<gene>
    <name evidence="8" type="ORF">H3H36_02800</name>
</gene>
<keyword evidence="9" id="KW-1185">Reference proteome</keyword>
<feature type="coiled-coil region" evidence="5">
    <location>
        <begin position="541"/>
        <end position="568"/>
    </location>
</feature>
<keyword evidence="2" id="KW-0815">Transposition</keyword>
<keyword evidence="4" id="KW-0233">DNA recombination</keyword>
<dbReference type="NCBIfam" id="NF033527">
    <property type="entry name" value="transpos_Tn3"/>
    <property type="match status" value="1"/>
</dbReference>
<dbReference type="InterPro" id="IPR025296">
    <property type="entry name" value="DUF4158"/>
</dbReference>
<evidence type="ECO:0000256" key="1">
    <source>
        <dbReference type="ARBA" id="ARBA00009402"/>
    </source>
</evidence>
<dbReference type="Pfam" id="PF01526">
    <property type="entry name" value="DDE_Tnp_Tn3"/>
    <property type="match status" value="1"/>
</dbReference>
<dbReference type="InterPro" id="IPR047653">
    <property type="entry name" value="Tn3-like_transpos"/>
</dbReference>
<comment type="caution">
    <text evidence="8">The sequence shown here is derived from an EMBL/GenBank/DDBJ whole genome shotgun (WGS) entry which is preliminary data.</text>
</comment>
<dbReference type="AlphaFoldDB" id="A0A7W2EE88"/>
<evidence type="ECO:0000313" key="9">
    <source>
        <dbReference type="Proteomes" id="UP000566711"/>
    </source>
</evidence>